<evidence type="ECO:0000313" key="3">
    <source>
        <dbReference type="Proteomes" id="UP001066276"/>
    </source>
</evidence>
<keyword evidence="3" id="KW-1185">Reference proteome</keyword>
<organism evidence="2 3">
    <name type="scientific">Pleurodeles waltl</name>
    <name type="common">Iberian ribbed newt</name>
    <dbReference type="NCBI Taxonomy" id="8319"/>
    <lineage>
        <taxon>Eukaryota</taxon>
        <taxon>Metazoa</taxon>
        <taxon>Chordata</taxon>
        <taxon>Craniata</taxon>
        <taxon>Vertebrata</taxon>
        <taxon>Euteleostomi</taxon>
        <taxon>Amphibia</taxon>
        <taxon>Batrachia</taxon>
        <taxon>Caudata</taxon>
        <taxon>Salamandroidea</taxon>
        <taxon>Salamandridae</taxon>
        <taxon>Pleurodelinae</taxon>
        <taxon>Pleurodeles</taxon>
    </lineage>
</organism>
<evidence type="ECO:0000256" key="1">
    <source>
        <dbReference type="SAM" id="MobiDB-lite"/>
    </source>
</evidence>
<comment type="caution">
    <text evidence="2">The sequence shown here is derived from an EMBL/GenBank/DDBJ whole genome shotgun (WGS) entry which is preliminary data.</text>
</comment>
<dbReference type="EMBL" id="JANPWB010000013">
    <property type="protein sequence ID" value="KAJ1105938.1"/>
    <property type="molecule type" value="Genomic_DNA"/>
</dbReference>
<dbReference type="AlphaFoldDB" id="A0AAV7MQG5"/>
<protein>
    <submittedName>
        <fullName evidence="2">Uncharacterized protein</fullName>
    </submittedName>
</protein>
<name>A0AAV7MQG5_PLEWA</name>
<evidence type="ECO:0000313" key="2">
    <source>
        <dbReference type="EMBL" id="KAJ1105938.1"/>
    </source>
</evidence>
<sequence>MAHISLRTSLGRTQRSIQQSSPSYLSCFQLHCTPRYSFLVLPQPFCLCSRMAPIDVSQAMGLEDRMDKSNVGTMSGTADYLICPTSQKTQQREV</sequence>
<accession>A0AAV7MQG5</accession>
<feature type="region of interest" description="Disordered" evidence="1">
    <location>
        <begin position="1"/>
        <end position="21"/>
    </location>
</feature>
<gene>
    <name evidence="2" type="ORF">NDU88_003341</name>
</gene>
<reference evidence="2" key="1">
    <citation type="journal article" date="2022" name="bioRxiv">
        <title>Sequencing and chromosome-scale assembly of the giantPleurodeles waltlgenome.</title>
        <authorList>
            <person name="Brown T."/>
            <person name="Elewa A."/>
            <person name="Iarovenko S."/>
            <person name="Subramanian E."/>
            <person name="Araus A.J."/>
            <person name="Petzold A."/>
            <person name="Susuki M."/>
            <person name="Suzuki K.-i.T."/>
            <person name="Hayashi T."/>
            <person name="Toyoda A."/>
            <person name="Oliveira C."/>
            <person name="Osipova E."/>
            <person name="Leigh N.D."/>
            <person name="Simon A."/>
            <person name="Yun M.H."/>
        </authorList>
    </citation>
    <scope>NUCLEOTIDE SEQUENCE</scope>
    <source>
        <strain evidence="2">20211129_DDA</strain>
        <tissue evidence="2">Liver</tissue>
    </source>
</reference>
<dbReference type="Proteomes" id="UP001066276">
    <property type="component" value="Chromosome 9"/>
</dbReference>
<proteinExistence type="predicted"/>